<feature type="region of interest" description="Disordered" evidence="7">
    <location>
        <begin position="59"/>
        <end position="85"/>
    </location>
</feature>
<dbReference type="AlphaFoldDB" id="X6N6F4"/>
<evidence type="ECO:0000256" key="6">
    <source>
        <dbReference type="SAM" id="Coils"/>
    </source>
</evidence>
<feature type="domain" description="Enkurin" evidence="8">
    <location>
        <begin position="193"/>
        <end position="287"/>
    </location>
</feature>
<dbReference type="Pfam" id="PF13864">
    <property type="entry name" value="Enkurin"/>
    <property type="match status" value="1"/>
</dbReference>
<evidence type="ECO:0000256" key="4">
    <source>
        <dbReference type="ARBA" id="ARBA00023212"/>
    </source>
</evidence>
<name>X6N6F4_RETFI</name>
<dbReference type="GO" id="GO:0005516">
    <property type="term" value="F:calmodulin binding"/>
    <property type="evidence" value="ECO:0007669"/>
    <property type="project" value="TreeGrafter"/>
</dbReference>
<evidence type="ECO:0000256" key="7">
    <source>
        <dbReference type="SAM" id="MobiDB-lite"/>
    </source>
</evidence>
<comment type="caution">
    <text evidence="9">The sequence shown here is derived from an EMBL/GenBank/DDBJ whole genome shotgun (WGS) entry which is preliminary data.</text>
</comment>
<dbReference type="PROSITE" id="PS51665">
    <property type="entry name" value="ENKURIN"/>
    <property type="match status" value="1"/>
</dbReference>
<comment type="subcellular location">
    <subcellularLocation>
        <location evidence="1">Cell projection</location>
        <location evidence="1">Cilium</location>
    </subcellularLocation>
    <subcellularLocation>
        <location evidence="2">Cytoplasm</location>
        <location evidence="2">Cytoskeleton</location>
    </subcellularLocation>
</comment>
<dbReference type="EMBL" id="ASPP01011559">
    <property type="protein sequence ID" value="ETO21508.1"/>
    <property type="molecule type" value="Genomic_DNA"/>
</dbReference>
<dbReference type="PANTHER" id="PTHR21490:SF0">
    <property type="entry name" value="ENKURIN"/>
    <property type="match status" value="1"/>
</dbReference>
<sequence>MKVECIYNLIPPEEATVQKPPRYHSKHDGNLPPTASTFGTTITTTVAVANMDGDPNWKPVRSHKQSHSNFGPKTCSNKPRPDMFLKKKPKPELLQRDEKISATRQKIKPPVPKRNEIPVLGLQSNKDFIVVNALENILSSKHFLNLPKQKTQLFWGKNNIEPSQVESNKTQTENCKHSEFGKVPKYLEKIKVQAEDESKKFDELIKTKEQQKMAMSEIQLLSEAERVKILENLQKRFKEVNREFQQTTHLTQLDTLTKVRRKENYERELAQLQKDIEKMSMKHVYVRQLR</sequence>
<dbReference type="GO" id="GO:0005929">
    <property type="term" value="C:cilium"/>
    <property type="evidence" value="ECO:0007669"/>
    <property type="project" value="UniProtKB-SubCell"/>
</dbReference>
<evidence type="ECO:0000256" key="3">
    <source>
        <dbReference type="ARBA" id="ARBA00022490"/>
    </source>
</evidence>
<evidence type="ECO:0000256" key="2">
    <source>
        <dbReference type="ARBA" id="ARBA00004245"/>
    </source>
</evidence>
<accession>X6N6F4</accession>
<gene>
    <name evidence="9" type="ORF">RFI_15697</name>
</gene>
<reference evidence="9 10" key="1">
    <citation type="journal article" date="2013" name="Curr. Biol.">
        <title>The Genome of the Foraminiferan Reticulomyxa filosa.</title>
        <authorList>
            <person name="Glockner G."/>
            <person name="Hulsmann N."/>
            <person name="Schleicher M."/>
            <person name="Noegel A.A."/>
            <person name="Eichinger L."/>
            <person name="Gallinger C."/>
            <person name="Pawlowski J."/>
            <person name="Sierra R."/>
            <person name="Euteneuer U."/>
            <person name="Pillet L."/>
            <person name="Moustafa A."/>
            <person name="Platzer M."/>
            <person name="Groth M."/>
            <person name="Szafranski K."/>
            <person name="Schliwa M."/>
        </authorList>
    </citation>
    <scope>NUCLEOTIDE SEQUENCE [LARGE SCALE GENOMIC DNA]</scope>
</reference>
<dbReference type="PANTHER" id="PTHR21490">
    <property type="entry name" value="ENKURIN-RELATED"/>
    <property type="match status" value="1"/>
</dbReference>
<keyword evidence="10" id="KW-1185">Reference proteome</keyword>
<keyword evidence="4" id="KW-0206">Cytoskeleton</keyword>
<dbReference type="OrthoDB" id="2123594at2759"/>
<evidence type="ECO:0000256" key="1">
    <source>
        <dbReference type="ARBA" id="ARBA00004138"/>
    </source>
</evidence>
<dbReference type="InterPro" id="IPR052102">
    <property type="entry name" value="Enkurin_domain-protein"/>
</dbReference>
<feature type="compositionally biased region" description="Polar residues" evidence="7">
    <location>
        <begin position="67"/>
        <end position="77"/>
    </location>
</feature>
<dbReference type="GO" id="GO:0005856">
    <property type="term" value="C:cytoskeleton"/>
    <property type="evidence" value="ECO:0007669"/>
    <property type="project" value="UniProtKB-SubCell"/>
</dbReference>
<evidence type="ECO:0000256" key="5">
    <source>
        <dbReference type="ARBA" id="ARBA00023273"/>
    </source>
</evidence>
<dbReference type="InterPro" id="IPR027012">
    <property type="entry name" value="Enkurin_dom"/>
</dbReference>
<protein>
    <submittedName>
        <fullName evidence="9">Enkurin</fullName>
    </submittedName>
</protein>
<proteinExistence type="predicted"/>
<keyword evidence="3" id="KW-0963">Cytoplasm</keyword>
<dbReference type="Proteomes" id="UP000023152">
    <property type="component" value="Unassembled WGS sequence"/>
</dbReference>
<feature type="coiled-coil region" evidence="6">
    <location>
        <begin position="187"/>
        <end position="282"/>
    </location>
</feature>
<keyword evidence="6" id="KW-0175">Coiled coil</keyword>
<evidence type="ECO:0000259" key="8">
    <source>
        <dbReference type="PROSITE" id="PS51665"/>
    </source>
</evidence>
<evidence type="ECO:0000313" key="9">
    <source>
        <dbReference type="EMBL" id="ETO21508.1"/>
    </source>
</evidence>
<organism evidence="9 10">
    <name type="scientific">Reticulomyxa filosa</name>
    <dbReference type="NCBI Taxonomy" id="46433"/>
    <lineage>
        <taxon>Eukaryota</taxon>
        <taxon>Sar</taxon>
        <taxon>Rhizaria</taxon>
        <taxon>Retaria</taxon>
        <taxon>Foraminifera</taxon>
        <taxon>Monothalamids</taxon>
        <taxon>Reticulomyxidae</taxon>
        <taxon>Reticulomyxa</taxon>
    </lineage>
</organism>
<evidence type="ECO:0000313" key="10">
    <source>
        <dbReference type="Proteomes" id="UP000023152"/>
    </source>
</evidence>
<keyword evidence="5" id="KW-0966">Cell projection</keyword>
<dbReference type="OMA" id="DIPSRYD"/>